<keyword evidence="1 3" id="KW-0238">DNA-binding</keyword>
<keyword evidence="4" id="KW-1185">Reference proteome</keyword>
<dbReference type="EMBL" id="JAFBEC010000005">
    <property type="protein sequence ID" value="MBM7633042.1"/>
    <property type="molecule type" value="Genomic_DNA"/>
</dbReference>
<dbReference type="SUPFAM" id="SSF46785">
    <property type="entry name" value="Winged helix' DNA-binding domain"/>
    <property type="match status" value="1"/>
</dbReference>
<sequence>MYYQQEEQFRYHILAMQRAGNRELTVQLKELDLTPSQAEVLTVLNERSMLTLKEIGQHLICETGSPSRLVNTLVKNGLVEGKTDEQDQRARRYRLSNQGKQKCTAVKQIEDRLYKHIQSIYTEEELKILNQLFTKYIEQTDFHSVFRKRSLYEGDPDSGEL</sequence>
<organism evidence="3 4">
    <name type="scientific">Geomicrobium sediminis</name>
    <dbReference type="NCBI Taxonomy" id="1347788"/>
    <lineage>
        <taxon>Bacteria</taxon>
        <taxon>Bacillati</taxon>
        <taxon>Bacillota</taxon>
        <taxon>Bacilli</taxon>
        <taxon>Bacillales</taxon>
        <taxon>Geomicrobium</taxon>
    </lineage>
</organism>
<dbReference type="InterPro" id="IPR036388">
    <property type="entry name" value="WH-like_DNA-bd_sf"/>
</dbReference>
<protein>
    <submittedName>
        <fullName evidence="3">DNA-binding MarR family transcriptional regulator</fullName>
    </submittedName>
</protein>
<dbReference type="InterPro" id="IPR000835">
    <property type="entry name" value="HTH_MarR-typ"/>
</dbReference>
<dbReference type="Gene3D" id="1.10.10.10">
    <property type="entry name" value="Winged helix-like DNA-binding domain superfamily/Winged helix DNA-binding domain"/>
    <property type="match status" value="1"/>
</dbReference>
<dbReference type="PROSITE" id="PS50995">
    <property type="entry name" value="HTH_MARR_2"/>
    <property type="match status" value="1"/>
</dbReference>
<name>A0ABS2PCN7_9BACL</name>
<dbReference type="SMART" id="SM00347">
    <property type="entry name" value="HTH_MARR"/>
    <property type="match status" value="1"/>
</dbReference>
<accession>A0ABS2PCN7</accession>
<feature type="domain" description="HTH marR-type" evidence="2">
    <location>
        <begin position="6"/>
        <end position="138"/>
    </location>
</feature>
<reference evidence="3 4" key="1">
    <citation type="submission" date="2021-01" db="EMBL/GenBank/DDBJ databases">
        <title>Genomic Encyclopedia of Type Strains, Phase IV (KMG-IV): sequencing the most valuable type-strain genomes for metagenomic binning, comparative biology and taxonomic classification.</title>
        <authorList>
            <person name="Goeker M."/>
        </authorList>
    </citation>
    <scope>NUCLEOTIDE SEQUENCE [LARGE SCALE GENOMIC DNA]</scope>
    <source>
        <strain evidence="3 4">DSM 25540</strain>
    </source>
</reference>
<gene>
    <name evidence="3" type="ORF">JOD17_002136</name>
</gene>
<dbReference type="InterPro" id="IPR039422">
    <property type="entry name" value="MarR/SlyA-like"/>
</dbReference>
<dbReference type="InterPro" id="IPR036390">
    <property type="entry name" value="WH_DNA-bd_sf"/>
</dbReference>
<dbReference type="GO" id="GO:0003677">
    <property type="term" value="F:DNA binding"/>
    <property type="evidence" value="ECO:0007669"/>
    <property type="project" value="UniProtKB-KW"/>
</dbReference>
<dbReference type="PANTHER" id="PTHR33164:SF43">
    <property type="entry name" value="HTH-TYPE TRANSCRIPTIONAL REPRESSOR YETL"/>
    <property type="match status" value="1"/>
</dbReference>
<dbReference type="Pfam" id="PF13463">
    <property type="entry name" value="HTH_27"/>
    <property type="match status" value="1"/>
</dbReference>
<comment type="caution">
    <text evidence="3">The sequence shown here is derived from an EMBL/GenBank/DDBJ whole genome shotgun (WGS) entry which is preliminary data.</text>
</comment>
<dbReference type="PANTHER" id="PTHR33164">
    <property type="entry name" value="TRANSCRIPTIONAL REGULATOR, MARR FAMILY"/>
    <property type="match status" value="1"/>
</dbReference>
<dbReference type="Proteomes" id="UP000741863">
    <property type="component" value="Unassembled WGS sequence"/>
</dbReference>
<evidence type="ECO:0000259" key="2">
    <source>
        <dbReference type="PROSITE" id="PS50995"/>
    </source>
</evidence>
<evidence type="ECO:0000313" key="4">
    <source>
        <dbReference type="Proteomes" id="UP000741863"/>
    </source>
</evidence>
<dbReference type="RefSeq" id="WP_204697542.1">
    <property type="nucleotide sequence ID" value="NZ_JAFBEC010000005.1"/>
</dbReference>
<evidence type="ECO:0000256" key="1">
    <source>
        <dbReference type="ARBA" id="ARBA00023125"/>
    </source>
</evidence>
<evidence type="ECO:0000313" key="3">
    <source>
        <dbReference type="EMBL" id="MBM7633042.1"/>
    </source>
</evidence>
<proteinExistence type="predicted"/>